<dbReference type="RefSeq" id="WP_313867812.1">
    <property type="nucleotide sequence ID" value="NZ_CP132507.1"/>
</dbReference>
<dbReference type="PROSITE" id="PS51257">
    <property type="entry name" value="PROKAR_LIPOPROTEIN"/>
    <property type="match status" value="1"/>
</dbReference>
<dbReference type="SUPFAM" id="SSF53850">
    <property type="entry name" value="Periplasmic binding protein-like II"/>
    <property type="match status" value="1"/>
</dbReference>
<gene>
    <name evidence="4" type="ORF">RAN89_00845</name>
</gene>
<keyword evidence="5" id="KW-1185">Reference proteome</keyword>
<dbReference type="Pfam" id="PF00497">
    <property type="entry name" value="SBP_bac_3"/>
    <property type="match status" value="1"/>
</dbReference>
<name>A0ABZ0AZC3_9BURK</name>
<evidence type="ECO:0000313" key="5">
    <source>
        <dbReference type="Proteomes" id="UP001302257"/>
    </source>
</evidence>
<proteinExistence type="predicted"/>
<dbReference type="Gene3D" id="3.40.190.10">
    <property type="entry name" value="Periplasmic binding protein-like II"/>
    <property type="match status" value="2"/>
</dbReference>
<protein>
    <submittedName>
        <fullName evidence="4">Transporter substrate-binding domain-containing protein</fullName>
    </submittedName>
</protein>
<evidence type="ECO:0000259" key="3">
    <source>
        <dbReference type="Pfam" id="PF00497"/>
    </source>
</evidence>
<evidence type="ECO:0000313" key="4">
    <source>
        <dbReference type="EMBL" id="WNO05002.1"/>
    </source>
</evidence>
<evidence type="ECO:0000256" key="1">
    <source>
        <dbReference type="ARBA" id="ARBA00022729"/>
    </source>
</evidence>
<dbReference type="PANTHER" id="PTHR35936:SF25">
    <property type="entry name" value="ABC TRANSPORTER SUBSTRATE-BINDING PROTEIN"/>
    <property type="match status" value="1"/>
</dbReference>
<organism evidence="4 5">
    <name type="scientific">Rhodoferax mekongensis</name>
    <dbReference type="NCBI Taxonomy" id="3068341"/>
    <lineage>
        <taxon>Bacteria</taxon>
        <taxon>Pseudomonadati</taxon>
        <taxon>Pseudomonadota</taxon>
        <taxon>Betaproteobacteria</taxon>
        <taxon>Burkholderiales</taxon>
        <taxon>Comamonadaceae</taxon>
        <taxon>Rhodoferax</taxon>
    </lineage>
</organism>
<sequence length="284" mass="32073">MTSMGRSGFQLQAFRTKMGAALLALACACAPAAAQVLRLATGELPPYATQERPDQGIALDIVRRAFALEGLEVEYTFKPWTRTLEESRAGLWDATAYWGRNPERDKGFLISDNVLTEQWVLVYRQAAFKDAPFDWKVLSDLKDLRIGVVQSYTYTPEFWAMHKAGTLKTVVAPDDIANLRLLIGGRLDLVPMERNVACYLMQHHFMDSEVQDLRAHPRLFAPNFTTHVMFSDKLPDSAARLQAFNRGLRALKRTAVYAEKLNWPGCRLNAMAQGPERTAPKLRR</sequence>
<dbReference type="EMBL" id="CP132507">
    <property type="protein sequence ID" value="WNO05002.1"/>
    <property type="molecule type" value="Genomic_DNA"/>
</dbReference>
<feature type="chain" id="PRO_5046763031" evidence="2">
    <location>
        <begin position="35"/>
        <end position="284"/>
    </location>
</feature>
<reference evidence="4 5" key="1">
    <citation type="submission" date="2023-08" db="EMBL/GenBank/DDBJ databases">
        <title>Rhodoferax potami sp. nov. and Rhodoferax mekongensis sp. nov., isolated from the Mekong River in Thailand.</title>
        <authorList>
            <person name="Kitikhun S."/>
            <person name="Charoenyingcharoen P."/>
            <person name="Siriarchawattana P."/>
            <person name="Likhitrattanapisal S."/>
            <person name="Nilsakha T."/>
            <person name="Chanpet A."/>
            <person name="Rattanawaree P."/>
            <person name="Ingsriswang S."/>
        </authorList>
    </citation>
    <scope>NUCLEOTIDE SEQUENCE [LARGE SCALE GENOMIC DNA]</scope>
    <source>
        <strain evidence="4 5">TBRC 17307</strain>
    </source>
</reference>
<dbReference type="Proteomes" id="UP001302257">
    <property type="component" value="Chromosome"/>
</dbReference>
<dbReference type="InterPro" id="IPR001638">
    <property type="entry name" value="Solute-binding_3/MltF_N"/>
</dbReference>
<feature type="domain" description="Solute-binding protein family 3/N-terminal" evidence="3">
    <location>
        <begin position="43"/>
        <end position="258"/>
    </location>
</feature>
<dbReference type="PANTHER" id="PTHR35936">
    <property type="entry name" value="MEMBRANE-BOUND LYTIC MUREIN TRANSGLYCOSYLASE F"/>
    <property type="match status" value="1"/>
</dbReference>
<evidence type="ECO:0000256" key="2">
    <source>
        <dbReference type="SAM" id="SignalP"/>
    </source>
</evidence>
<keyword evidence="1 2" id="KW-0732">Signal</keyword>
<accession>A0ABZ0AZC3</accession>
<feature type="signal peptide" evidence="2">
    <location>
        <begin position="1"/>
        <end position="34"/>
    </location>
</feature>